<dbReference type="InterPro" id="IPR050297">
    <property type="entry name" value="LipidA_mod_glycosyltrf_83"/>
</dbReference>
<comment type="subcellular location">
    <subcellularLocation>
        <location evidence="1">Cell membrane</location>
        <topology evidence="1">Multi-pass membrane protein</topology>
    </subcellularLocation>
</comment>
<keyword evidence="6 8" id="KW-1133">Transmembrane helix</keyword>
<feature type="transmembrane region" description="Helical" evidence="8">
    <location>
        <begin position="215"/>
        <end position="238"/>
    </location>
</feature>
<feature type="transmembrane region" description="Helical" evidence="8">
    <location>
        <begin position="20"/>
        <end position="37"/>
    </location>
</feature>
<dbReference type="GO" id="GO:0016763">
    <property type="term" value="F:pentosyltransferase activity"/>
    <property type="evidence" value="ECO:0007669"/>
    <property type="project" value="TreeGrafter"/>
</dbReference>
<evidence type="ECO:0000256" key="5">
    <source>
        <dbReference type="ARBA" id="ARBA00022692"/>
    </source>
</evidence>
<dbReference type="OrthoDB" id="5056808at2"/>
<dbReference type="Proteomes" id="UP000002730">
    <property type="component" value="Chromosome"/>
</dbReference>
<keyword evidence="11" id="KW-1185">Reference proteome</keyword>
<dbReference type="Pfam" id="PF13231">
    <property type="entry name" value="PMT_2"/>
    <property type="match status" value="1"/>
</dbReference>
<evidence type="ECO:0000256" key="7">
    <source>
        <dbReference type="ARBA" id="ARBA00023136"/>
    </source>
</evidence>
<evidence type="ECO:0000313" key="10">
    <source>
        <dbReference type="EMBL" id="ADL52933.1"/>
    </source>
</evidence>
<evidence type="ECO:0000313" key="11">
    <source>
        <dbReference type="Proteomes" id="UP000002730"/>
    </source>
</evidence>
<dbReference type="eggNOG" id="COG1807">
    <property type="taxonomic scope" value="Bacteria"/>
</dbReference>
<keyword evidence="2" id="KW-1003">Cell membrane</keyword>
<reference evidence="10 11" key="1">
    <citation type="submission" date="2010-08" db="EMBL/GenBank/DDBJ databases">
        <title>Complete sequence of Clostridium cellulovorans 743B.</title>
        <authorList>
            <consortium name="US DOE Joint Genome Institute"/>
            <person name="Lucas S."/>
            <person name="Copeland A."/>
            <person name="Lapidus A."/>
            <person name="Cheng J.-F."/>
            <person name="Bruce D."/>
            <person name="Goodwin L."/>
            <person name="Pitluck S."/>
            <person name="Chertkov O."/>
            <person name="Detter J.C."/>
            <person name="Han C."/>
            <person name="Tapia R."/>
            <person name="Land M."/>
            <person name="Hauser L."/>
            <person name="Chang Y.-J."/>
            <person name="Jeffries C."/>
            <person name="Kyrpides N."/>
            <person name="Ivanova N."/>
            <person name="Mikhailova N."/>
            <person name="Hemme C.L."/>
            <person name="Woyke T."/>
        </authorList>
    </citation>
    <scope>NUCLEOTIDE SEQUENCE [LARGE SCALE GENOMIC DNA]</scope>
    <source>
        <strain evidence="11">ATCC 35296 / DSM 3052 / OCM 3 / 743B</strain>
    </source>
</reference>
<dbReference type="HOGENOM" id="CLU_030254_0_0_9"/>
<keyword evidence="4" id="KW-0808">Transferase</keyword>
<keyword evidence="7 8" id="KW-0472">Membrane</keyword>
<keyword evidence="5 8" id="KW-0812">Transmembrane</keyword>
<feature type="transmembrane region" description="Helical" evidence="8">
    <location>
        <begin position="278"/>
        <end position="295"/>
    </location>
</feature>
<dbReference type="PANTHER" id="PTHR33908:SF11">
    <property type="entry name" value="MEMBRANE PROTEIN"/>
    <property type="match status" value="1"/>
</dbReference>
<dbReference type="GO" id="GO:0005886">
    <property type="term" value="C:plasma membrane"/>
    <property type="evidence" value="ECO:0007669"/>
    <property type="project" value="UniProtKB-SubCell"/>
</dbReference>
<dbReference type="PANTHER" id="PTHR33908">
    <property type="entry name" value="MANNOSYLTRANSFERASE YKCB-RELATED"/>
    <property type="match status" value="1"/>
</dbReference>
<feature type="transmembrane region" description="Helical" evidence="8">
    <location>
        <begin position="193"/>
        <end position="208"/>
    </location>
</feature>
<protein>
    <recommendedName>
        <fullName evidence="9">Glycosyltransferase RgtA/B/C/D-like domain-containing protein</fullName>
    </recommendedName>
</protein>
<evidence type="ECO:0000256" key="4">
    <source>
        <dbReference type="ARBA" id="ARBA00022679"/>
    </source>
</evidence>
<feature type="transmembrane region" description="Helical" evidence="8">
    <location>
        <begin position="93"/>
        <end position="111"/>
    </location>
</feature>
<feature type="transmembrane region" description="Helical" evidence="8">
    <location>
        <begin position="123"/>
        <end position="141"/>
    </location>
</feature>
<sequence>MKKKKPMKNVTAGKQDLRTGYIFLSFITIITMLFFAYNNSPLVERMGEDGGIFLLMGRNLAEGGTLYKDLFDHKGSVIFFLNALPQLFVKGTVGVWILEIIFMAMSLCLLYKTAYKLLKNPSAILPPLLYLIISGLLFNGGNYTEEYSNLFSIIALYIFVTWMESRETKISQNQGVILGISLAIVFFTRPNNIVFIISVIAYIGISLLKGNIKQAFNFAAMVIVGISIITGIIVIYHIQQHTLGEMIYATVLHNLDYCREGIRAKQTIPLIYNSFKKWMILINAFVGYSIIRCFIYKNRKYGVFLILASITTVISIFISGREFQYYLLLETPVMALSSILILVHGTKDLKEYLKKEWKKAVLLNLIVLGLIINFGKNPVRIKANIQSYKEACIELSSYIPIDEQKEVFGYDVPAMWYYITDITPCYKFYTMQEWMAKTNPKIKEDINAFVLKEQPKWIIAYNEAAGTNHNLMEELLKNYELIYHNESGYLYRAKA</sequence>
<dbReference type="KEGG" id="ccb:Clocel_3247"/>
<dbReference type="STRING" id="573061.Clocel_3247"/>
<dbReference type="RefSeq" id="WP_010073321.1">
    <property type="nucleotide sequence ID" value="NC_014393.1"/>
</dbReference>
<proteinExistence type="predicted"/>
<accession>D9SUH8</accession>
<evidence type="ECO:0000256" key="3">
    <source>
        <dbReference type="ARBA" id="ARBA00022676"/>
    </source>
</evidence>
<feature type="domain" description="Glycosyltransferase RgtA/B/C/D-like" evidence="9">
    <location>
        <begin position="79"/>
        <end position="225"/>
    </location>
</feature>
<organism evidence="10 11">
    <name type="scientific">Clostridium cellulovorans (strain ATCC 35296 / DSM 3052 / OCM 3 / 743B)</name>
    <dbReference type="NCBI Taxonomy" id="573061"/>
    <lineage>
        <taxon>Bacteria</taxon>
        <taxon>Bacillati</taxon>
        <taxon>Bacillota</taxon>
        <taxon>Clostridia</taxon>
        <taxon>Eubacteriales</taxon>
        <taxon>Clostridiaceae</taxon>
        <taxon>Clostridium</taxon>
    </lineage>
</organism>
<evidence type="ECO:0000256" key="8">
    <source>
        <dbReference type="SAM" id="Phobius"/>
    </source>
</evidence>
<dbReference type="InterPro" id="IPR038731">
    <property type="entry name" value="RgtA/B/C-like"/>
</dbReference>
<feature type="transmembrane region" description="Helical" evidence="8">
    <location>
        <begin position="302"/>
        <end position="319"/>
    </location>
</feature>
<evidence type="ECO:0000256" key="2">
    <source>
        <dbReference type="ARBA" id="ARBA00022475"/>
    </source>
</evidence>
<dbReference type="GO" id="GO:0009103">
    <property type="term" value="P:lipopolysaccharide biosynthetic process"/>
    <property type="evidence" value="ECO:0007669"/>
    <property type="project" value="UniProtKB-ARBA"/>
</dbReference>
<evidence type="ECO:0000256" key="6">
    <source>
        <dbReference type="ARBA" id="ARBA00022989"/>
    </source>
</evidence>
<dbReference type="EMBL" id="CP002160">
    <property type="protein sequence ID" value="ADL52933.1"/>
    <property type="molecule type" value="Genomic_DNA"/>
</dbReference>
<dbReference type="AlphaFoldDB" id="D9SUH8"/>
<evidence type="ECO:0000256" key="1">
    <source>
        <dbReference type="ARBA" id="ARBA00004651"/>
    </source>
</evidence>
<keyword evidence="3" id="KW-0328">Glycosyltransferase</keyword>
<gene>
    <name evidence="10" type="ordered locus">Clocel_3247</name>
</gene>
<feature type="transmembrane region" description="Helical" evidence="8">
    <location>
        <begin position="325"/>
        <end position="345"/>
    </location>
</feature>
<name>D9SUH8_CLOC7</name>
<evidence type="ECO:0000259" key="9">
    <source>
        <dbReference type="Pfam" id="PF13231"/>
    </source>
</evidence>